<dbReference type="OrthoDB" id="636685at2759"/>
<dbReference type="GO" id="GO:0006261">
    <property type="term" value="P:DNA-templated DNA replication"/>
    <property type="evidence" value="ECO:0007669"/>
    <property type="project" value="TreeGrafter"/>
</dbReference>
<keyword evidence="6" id="KW-1185">Reference proteome</keyword>
<feature type="region of interest" description="Disordered" evidence="3">
    <location>
        <begin position="1"/>
        <end position="53"/>
    </location>
</feature>
<accession>A0A5C3M706</accession>
<dbReference type="InterPro" id="IPR050568">
    <property type="entry name" value="Transcr_DNA_Rep_Reg"/>
</dbReference>
<dbReference type="PANTHER" id="PTHR10252">
    <property type="entry name" value="HISTONE-LIKE TRANSCRIPTION FACTOR CCAAT-RELATED"/>
    <property type="match status" value="1"/>
</dbReference>
<dbReference type="EMBL" id="ML213596">
    <property type="protein sequence ID" value="TFK40647.1"/>
    <property type="molecule type" value="Genomic_DNA"/>
</dbReference>
<dbReference type="InterPro" id="IPR003958">
    <property type="entry name" value="CBFA_NFYB_domain"/>
</dbReference>
<dbReference type="GO" id="GO:0046982">
    <property type="term" value="F:protein heterodimerization activity"/>
    <property type="evidence" value="ECO:0007669"/>
    <property type="project" value="InterPro"/>
</dbReference>
<evidence type="ECO:0000259" key="4">
    <source>
        <dbReference type="Pfam" id="PF00808"/>
    </source>
</evidence>
<dbReference type="Gene3D" id="1.10.20.10">
    <property type="entry name" value="Histone, subunit A"/>
    <property type="match status" value="1"/>
</dbReference>
<gene>
    <name evidence="5" type="ORF">BDQ12DRAFT_679806</name>
</gene>
<comment type="subcellular location">
    <subcellularLocation>
        <location evidence="1">Nucleus</location>
    </subcellularLocation>
</comment>
<sequence>MAYRSSEPPFPAQSDPVDFESDVEDEVDQLDSDTDVEGTGPNATSSSTKKVTSGLAGVRVPGQSLLPAVRLENIIQADGVMGNLALSREGLFVLSAATEEFIKRMTQAGHRSASAHHRATVTYGDMASATQQYQEFKFLEDTIPQPVPLIDALGWREEKERLEEDPALATPAPIPSPAPPVMASIAGPSTANEPPSKAKGKNRANNGKEKVNGSASTSRRESSRSNNRGPRTKESSVSTNGAWSEPSDEQIESRASSHHRRSARNTNGTASSVPSSRSSSRVNGHSVTPRSGTITPALPREGRMDPPSPRHSTPRSRTPPSYAHDEPPWSGQFTGPASGFLQGPGTPFGRPAPNPGRTIYSQSHRSD</sequence>
<protein>
    <recommendedName>
        <fullName evidence="4">Transcription factor CBF/NF-Y/archaeal histone domain-containing protein</fullName>
    </recommendedName>
</protein>
<feature type="region of interest" description="Disordered" evidence="3">
    <location>
        <begin position="160"/>
        <end position="367"/>
    </location>
</feature>
<name>A0A5C3M706_9AGAR</name>
<proteinExistence type="predicted"/>
<dbReference type="Pfam" id="PF00808">
    <property type="entry name" value="CBFD_NFYB_HMF"/>
    <property type="match status" value="1"/>
</dbReference>
<evidence type="ECO:0000313" key="6">
    <source>
        <dbReference type="Proteomes" id="UP000308652"/>
    </source>
</evidence>
<feature type="compositionally biased region" description="Acidic residues" evidence="3">
    <location>
        <begin position="17"/>
        <end position="36"/>
    </location>
</feature>
<feature type="compositionally biased region" description="Polar residues" evidence="3">
    <location>
        <begin position="283"/>
        <end position="294"/>
    </location>
</feature>
<dbReference type="SUPFAM" id="SSF47113">
    <property type="entry name" value="Histone-fold"/>
    <property type="match status" value="1"/>
</dbReference>
<dbReference type="GO" id="GO:0008623">
    <property type="term" value="C:CHRAC"/>
    <property type="evidence" value="ECO:0007669"/>
    <property type="project" value="TreeGrafter"/>
</dbReference>
<dbReference type="STRING" id="68775.A0A5C3M706"/>
<evidence type="ECO:0000256" key="2">
    <source>
        <dbReference type="ARBA" id="ARBA00023242"/>
    </source>
</evidence>
<keyword evidence="2" id="KW-0539">Nucleus</keyword>
<evidence type="ECO:0000256" key="3">
    <source>
        <dbReference type="SAM" id="MobiDB-lite"/>
    </source>
</evidence>
<feature type="domain" description="Transcription factor CBF/NF-Y/archaeal histone" evidence="4">
    <location>
        <begin position="66"/>
        <end position="129"/>
    </location>
</feature>
<dbReference type="Proteomes" id="UP000308652">
    <property type="component" value="Unassembled WGS sequence"/>
</dbReference>
<evidence type="ECO:0000313" key="5">
    <source>
        <dbReference type="EMBL" id="TFK40647.1"/>
    </source>
</evidence>
<feature type="compositionally biased region" description="Polar residues" evidence="3">
    <location>
        <begin position="41"/>
        <end position="51"/>
    </location>
</feature>
<reference evidence="5 6" key="1">
    <citation type="journal article" date="2019" name="Nat. Ecol. Evol.">
        <title>Megaphylogeny resolves global patterns of mushroom evolution.</title>
        <authorList>
            <person name="Varga T."/>
            <person name="Krizsan K."/>
            <person name="Foldi C."/>
            <person name="Dima B."/>
            <person name="Sanchez-Garcia M."/>
            <person name="Sanchez-Ramirez S."/>
            <person name="Szollosi G.J."/>
            <person name="Szarkandi J.G."/>
            <person name="Papp V."/>
            <person name="Albert L."/>
            <person name="Andreopoulos W."/>
            <person name="Angelini C."/>
            <person name="Antonin V."/>
            <person name="Barry K.W."/>
            <person name="Bougher N.L."/>
            <person name="Buchanan P."/>
            <person name="Buyck B."/>
            <person name="Bense V."/>
            <person name="Catcheside P."/>
            <person name="Chovatia M."/>
            <person name="Cooper J."/>
            <person name="Damon W."/>
            <person name="Desjardin D."/>
            <person name="Finy P."/>
            <person name="Geml J."/>
            <person name="Haridas S."/>
            <person name="Hughes K."/>
            <person name="Justo A."/>
            <person name="Karasinski D."/>
            <person name="Kautmanova I."/>
            <person name="Kiss B."/>
            <person name="Kocsube S."/>
            <person name="Kotiranta H."/>
            <person name="LaButti K.M."/>
            <person name="Lechner B.E."/>
            <person name="Liimatainen K."/>
            <person name="Lipzen A."/>
            <person name="Lukacs Z."/>
            <person name="Mihaltcheva S."/>
            <person name="Morgado L.N."/>
            <person name="Niskanen T."/>
            <person name="Noordeloos M.E."/>
            <person name="Ohm R.A."/>
            <person name="Ortiz-Santana B."/>
            <person name="Ovrebo C."/>
            <person name="Racz N."/>
            <person name="Riley R."/>
            <person name="Savchenko A."/>
            <person name="Shiryaev A."/>
            <person name="Soop K."/>
            <person name="Spirin V."/>
            <person name="Szebenyi C."/>
            <person name="Tomsovsky M."/>
            <person name="Tulloss R.E."/>
            <person name="Uehling J."/>
            <person name="Grigoriev I.V."/>
            <person name="Vagvolgyi C."/>
            <person name="Papp T."/>
            <person name="Martin F.M."/>
            <person name="Miettinen O."/>
            <person name="Hibbett D.S."/>
            <person name="Nagy L.G."/>
        </authorList>
    </citation>
    <scope>NUCLEOTIDE SEQUENCE [LARGE SCALE GENOMIC DNA]</scope>
    <source>
        <strain evidence="5 6">CBS 166.37</strain>
    </source>
</reference>
<feature type="compositionally biased region" description="Low complexity" evidence="3">
    <location>
        <begin position="271"/>
        <end position="282"/>
    </location>
</feature>
<evidence type="ECO:0000256" key="1">
    <source>
        <dbReference type="ARBA" id="ARBA00004123"/>
    </source>
</evidence>
<dbReference type="PANTHER" id="PTHR10252:SF54">
    <property type="entry name" value="CHROMATIN ACCESSIBILITY COMPLEX PROTEIN 1"/>
    <property type="match status" value="1"/>
</dbReference>
<organism evidence="5 6">
    <name type="scientific">Crucibulum laeve</name>
    <dbReference type="NCBI Taxonomy" id="68775"/>
    <lineage>
        <taxon>Eukaryota</taxon>
        <taxon>Fungi</taxon>
        <taxon>Dikarya</taxon>
        <taxon>Basidiomycota</taxon>
        <taxon>Agaricomycotina</taxon>
        <taxon>Agaricomycetes</taxon>
        <taxon>Agaricomycetidae</taxon>
        <taxon>Agaricales</taxon>
        <taxon>Agaricineae</taxon>
        <taxon>Nidulariaceae</taxon>
        <taxon>Crucibulum</taxon>
    </lineage>
</organism>
<dbReference type="AlphaFoldDB" id="A0A5C3M706"/>
<dbReference type="InterPro" id="IPR009072">
    <property type="entry name" value="Histone-fold"/>
</dbReference>